<protein>
    <submittedName>
        <fullName evidence="3">Uncharacterized protein</fullName>
    </submittedName>
</protein>
<evidence type="ECO:0000256" key="1">
    <source>
        <dbReference type="SAM" id="MobiDB-lite"/>
    </source>
</evidence>
<feature type="transmembrane region" description="Helical" evidence="2">
    <location>
        <begin position="287"/>
        <end position="306"/>
    </location>
</feature>
<feature type="compositionally biased region" description="Low complexity" evidence="1">
    <location>
        <begin position="90"/>
        <end position="101"/>
    </location>
</feature>
<keyword evidence="4" id="KW-1185">Reference proteome</keyword>
<feature type="compositionally biased region" description="Basic and acidic residues" evidence="1">
    <location>
        <begin position="47"/>
        <end position="58"/>
    </location>
</feature>
<evidence type="ECO:0000313" key="4">
    <source>
        <dbReference type="Proteomes" id="UP000244005"/>
    </source>
</evidence>
<organism evidence="3 4">
    <name type="scientific">Marchantia polymorpha</name>
    <name type="common">Common liverwort</name>
    <name type="synonym">Marchantia aquatica</name>
    <dbReference type="NCBI Taxonomy" id="3197"/>
    <lineage>
        <taxon>Eukaryota</taxon>
        <taxon>Viridiplantae</taxon>
        <taxon>Streptophyta</taxon>
        <taxon>Embryophyta</taxon>
        <taxon>Marchantiophyta</taxon>
        <taxon>Marchantiopsida</taxon>
        <taxon>Marchantiidae</taxon>
        <taxon>Marchantiales</taxon>
        <taxon>Marchantiaceae</taxon>
        <taxon>Marchantia</taxon>
    </lineage>
</organism>
<proteinExistence type="predicted"/>
<feature type="transmembrane region" description="Helical" evidence="2">
    <location>
        <begin position="318"/>
        <end position="334"/>
    </location>
</feature>
<sequence>MVSFPVKGERARERKHARPRVGPGEARAFVAALLIEFHKWRCLRSRRGEARRGQEKRRAVQRRGRRGEERRAGQGSGALVRSRILVLTPEGARSRSSSSSSRRAEEEQRRERGGNESRGEGGTAWKRKGPQRRGEEREREGKGRKGKAEGERNGGEGRRGEGRGGEERPGGERREVRGGDETRGEGRGREGRGGEGKGKRRKRRSGRVLCCSLSLPLFWLAGWLAGWLGLSGLGLAWACNFSSASSPLLVLLLLILFSFELFLGFLACHLSIHLLPVHFLVRLVRRPVWLVFSLLLSHSVCLPLVVLEITGPWDCSPVWLLTCAVGSIAARIHYKLHAKNLSRPLVAVRGTVL</sequence>
<feature type="compositionally biased region" description="Basic and acidic residues" evidence="1">
    <location>
        <begin position="102"/>
        <end position="119"/>
    </location>
</feature>
<dbReference type="EMBL" id="KZ772744">
    <property type="protein sequence ID" value="PTQ35345.1"/>
    <property type="molecule type" value="Genomic_DNA"/>
</dbReference>
<accession>A0A2R6WNB0</accession>
<name>A0A2R6WNB0_MARPO</name>
<feature type="compositionally biased region" description="Basic and acidic residues" evidence="1">
    <location>
        <begin position="132"/>
        <end position="197"/>
    </location>
</feature>
<keyword evidence="2" id="KW-0812">Transmembrane</keyword>
<evidence type="ECO:0000313" key="3">
    <source>
        <dbReference type="EMBL" id="PTQ35345.1"/>
    </source>
</evidence>
<feature type="transmembrane region" description="Helical" evidence="2">
    <location>
        <begin position="248"/>
        <end position="275"/>
    </location>
</feature>
<feature type="transmembrane region" description="Helical" evidence="2">
    <location>
        <begin position="208"/>
        <end position="228"/>
    </location>
</feature>
<feature type="region of interest" description="Disordered" evidence="1">
    <location>
        <begin position="1"/>
        <end position="21"/>
    </location>
</feature>
<dbReference type="AlphaFoldDB" id="A0A2R6WNB0"/>
<feature type="region of interest" description="Disordered" evidence="1">
    <location>
        <begin position="47"/>
        <end position="200"/>
    </location>
</feature>
<keyword evidence="2" id="KW-1133">Transmembrane helix</keyword>
<dbReference type="Proteomes" id="UP000244005">
    <property type="component" value="Unassembled WGS sequence"/>
</dbReference>
<gene>
    <name evidence="3" type="ORF">MARPO_0072s0084</name>
</gene>
<reference evidence="4" key="1">
    <citation type="journal article" date="2017" name="Cell">
        <title>Insights into land plant evolution garnered from the Marchantia polymorpha genome.</title>
        <authorList>
            <person name="Bowman J.L."/>
            <person name="Kohchi T."/>
            <person name="Yamato K.T."/>
            <person name="Jenkins J."/>
            <person name="Shu S."/>
            <person name="Ishizaki K."/>
            <person name="Yamaoka S."/>
            <person name="Nishihama R."/>
            <person name="Nakamura Y."/>
            <person name="Berger F."/>
            <person name="Adam C."/>
            <person name="Aki S.S."/>
            <person name="Althoff F."/>
            <person name="Araki T."/>
            <person name="Arteaga-Vazquez M.A."/>
            <person name="Balasubrmanian S."/>
            <person name="Barry K."/>
            <person name="Bauer D."/>
            <person name="Boehm C.R."/>
            <person name="Briginshaw L."/>
            <person name="Caballero-Perez J."/>
            <person name="Catarino B."/>
            <person name="Chen F."/>
            <person name="Chiyoda S."/>
            <person name="Chovatia M."/>
            <person name="Davies K.M."/>
            <person name="Delmans M."/>
            <person name="Demura T."/>
            <person name="Dierschke T."/>
            <person name="Dolan L."/>
            <person name="Dorantes-Acosta A.E."/>
            <person name="Eklund D.M."/>
            <person name="Florent S.N."/>
            <person name="Flores-Sandoval E."/>
            <person name="Fujiyama A."/>
            <person name="Fukuzawa H."/>
            <person name="Galik B."/>
            <person name="Grimanelli D."/>
            <person name="Grimwood J."/>
            <person name="Grossniklaus U."/>
            <person name="Hamada T."/>
            <person name="Haseloff J."/>
            <person name="Hetherington A.J."/>
            <person name="Higo A."/>
            <person name="Hirakawa Y."/>
            <person name="Hundley H.N."/>
            <person name="Ikeda Y."/>
            <person name="Inoue K."/>
            <person name="Inoue S.I."/>
            <person name="Ishida S."/>
            <person name="Jia Q."/>
            <person name="Kakita M."/>
            <person name="Kanazawa T."/>
            <person name="Kawai Y."/>
            <person name="Kawashima T."/>
            <person name="Kennedy M."/>
            <person name="Kinose K."/>
            <person name="Kinoshita T."/>
            <person name="Kohara Y."/>
            <person name="Koide E."/>
            <person name="Komatsu K."/>
            <person name="Kopischke S."/>
            <person name="Kubo M."/>
            <person name="Kyozuka J."/>
            <person name="Lagercrantz U."/>
            <person name="Lin S.S."/>
            <person name="Lindquist E."/>
            <person name="Lipzen A.M."/>
            <person name="Lu C.W."/>
            <person name="De Luna E."/>
            <person name="Martienssen R.A."/>
            <person name="Minamino N."/>
            <person name="Mizutani M."/>
            <person name="Mizutani M."/>
            <person name="Mochizuki N."/>
            <person name="Monte I."/>
            <person name="Mosher R."/>
            <person name="Nagasaki H."/>
            <person name="Nakagami H."/>
            <person name="Naramoto S."/>
            <person name="Nishitani K."/>
            <person name="Ohtani M."/>
            <person name="Okamoto T."/>
            <person name="Okumura M."/>
            <person name="Phillips J."/>
            <person name="Pollak B."/>
            <person name="Reinders A."/>
            <person name="Rovekamp M."/>
            <person name="Sano R."/>
            <person name="Sawa S."/>
            <person name="Schmid M.W."/>
            <person name="Shirakawa M."/>
            <person name="Solano R."/>
            <person name="Spunde A."/>
            <person name="Suetsugu N."/>
            <person name="Sugano S."/>
            <person name="Sugiyama A."/>
            <person name="Sun R."/>
            <person name="Suzuki Y."/>
            <person name="Takenaka M."/>
            <person name="Takezawa D."/>
            <person name="Tomogane H."/>
            <person name="Tsuzuki M."/>
            <person name="Ueda T."/>
            <person name="Umeda M."/>
            <person name="Ward J.M."/>
            <person name="Watanabe Y."/>
            <person name="Yazaki K."/>
            <person name="Yokoyama R."/>
            <person name="Yoshitake Y."/>
            <person name="Yotsui I."/>
            <person name="Zachgo S."/>
            <person name="Schmutz J."/>
        </authorList>
    </citation>
    <scope>NUCLEOTIDE SEQUENCE [LARGE SCALE GENOMIC DNA]</scope>
    <source>
        <strain evidence="4">Tak-1</strain>
    </source>
</reference>
<keyword evidence="2" id="KW-0472">Membrane</keyword>
<evidence type="ECO:0000256" key="2">
    <source>
        <dbReference type="SAM" id="Phobius"/>
    </source>
</evidence>